<evidence type="ECO:0000256" key="2">
    <source>
        <dbReference type="ARBA" id="ARBA00023125"/>
    </source>
</evidence>
<dbReference type="AlphaFoldDB" id="A0AAW9EBU1"/>
<dbReference type="CDD" id="cd01392">
    <property type="entry name" value="HTH_LacI"/>
    <property type="match status" value="1"/>
</dbReference>
<comment type="caution">
    <text evidence="5">The sequence shown here is derived from an EMBL/GenBank/DDBJ whole genome shotgun (WGS) entry which is preliminary data.</text>
</comment>
<name>A0AAW9EBU1_KLEAE</name>
<dbReference type="Proteomes" id="UP001279012">
    <property type="component" value="Unassembled WGS sequence"/>
</dbReference>
<evidence type="ECO:0000313" key="6">
    <source>
        <dbReference type="Proteomes" id="UP001279012"/>
    </source>
</evidence>
<keyword evidence="3" id="KW-0804">Transcription</keyword>
<dbReference type="InterPro" id="IPR000843">
    <property type="entry name" value="HTH_LacI"/>
</dbReference>
<dbReference type="PANTHER" id="PTHR30146:SF109">
    <property type="entry name" value="HTH-TYPE TRANSCRIPTIONAL REGULATOR GALS"/>
    <property type="match status" value="1"/>
</dbReference>
<feature type="non-terminal residue" evidence="5">
    <location>
        <position position="82"/>
    </location>
</feature>
<dbReference type="Gene3D" id="1.10.260.40">
    <property type="entry name" value="lambda repressor-like DNA-binding domains"/>
    <property type="match status" value="1"/>
</dbReference>
<accession>A0AAW9EBU1</accession>
<dbReference type="PROSITE" id="PS00356">
    <property type="entry name" value="HTH_LACI_1"/>
    <property type="match status" value="1"/>
</dbReference>
<organism evidence="5 6">
    <name type="scientific">Klebsiella aerogenes</name>
    <name type="common">Enterobacter aerogenes</name>
    <dbReference type="NCBI Taxonomy" id="548"/>
    <lineage>
        <taxon>Bacteria</taxon>
        <taxon>Pseudomonadati</taxon>
        <taxon>Pseudomonadota</taxon>
        <taxon>Gammaproteobacteria</taxon>
        <taxon>Enterobacterales</taxon>
        <taxon>Enterobacteriaceae</taxon>
        <taxon>Klebsiella/Raoultella group</taxon>
        <taxon>Klebsiella</taxon>
    </lineage>
</organism>
<dbReference type="GO" id="GO:0000976">
    <property type="term" value="F:transcription cis-regulatory region binding"/>
    <property type="evidence" value="ECO:0007669"/>
    <property type="project" value="TreeGrafter"/>
</dbReference>
<dbReference type="SUPFAM" id="SSF47413">
    <property type="entry name" value="lambda repressor-like DNA-binding domains"/>
    <property type="match status" value="1"/>
</dbReference>
<reference evidence="5" key="1">
    <citation type="submission" date="2023-11" db="EMBL/GenBank/DDBJ databases">
        <title>Detection of rare carbapenemases in Enterobacterales - comparison of two colorimetric and two CIM-based carbapenemase assays.</title>
        <authorList>
            <person name="Schaffarczyk L."/>
            <person name="Noster J."/>
            <person name="Stelzer Y."/>
            <person name="Sattler J."/>
            <person name="Gatermann S."/>
            <person name="Hamprecht A."/>
        </authorList>
    </citation>
    <scope>NUCLEOTIDE SEQUENCE</scope>
    <source>
        <strain evidence="5">CIM-Cont-037</strain>
    </source>
</reference>
<keyword evidence="1" id="KW-0805">Transcription regulation</keyword>
<protein>
    <submittedName>
        <fullName evidence="5">LacI family DNA-binding transcriptional regulator</fullName>
    </submittedName>
</protein>
<dbReference type="Pfam" id="PF00356">
    <property type="entry name" value="LacI"/>
    <property type="match status" value="1"/>
</dbReference>
<feature type="domain" description="HTH lacI-type" evidence="4">
    <location>
        <begin position="2"/>
        <end position="56"/>
    </location>
</feature>
<dbReference type="GO" id="GO:0003700">
    <property type="term" value="F:DNA-binding transcription factor activity"/>
    <property type="evidence" value="ECO:0007669"/>
    <property type="project" value="TreeGrafter"/>
</dbReference>
<gene>
    <name evidence="5" type="ORF">SJ059_25350</name>
</gene>
<keyword evidence="2 5" id="KW-0238">DNA-binding</keyword>
<dbReference type="PROSITE" id="PS50932">
    <property type="entry name" value="HTH_LACI_2"/>
    <property type="match status" value="1"/>
</dbReference>
<sequence length="82" mass="9118">MATIKDIAKLAGVSHGTVSNVLNKRGNVSVEKIEAVYQAAKQMGYQLNTQAQLLRTNRSHKIAILLPQLVSEKYAIFFNAFR</sequence>
<evidence type="ECO:0000256" key="3">
    <source>
        <dbReference type="ARBA" id="ARBA00023163"/>
    </source>
</evidence>
<dbReference type="SMART" id="SM00354">
    <property type="entry name" value="HTH_LACI"/>
    <property type="match status" value="1"/>
</dbReference>
<evidence type="ECO:0000259" key="4">
    <source>
        <dbReference type="PROSITE" id="PS50932"/>
    </source>
</evidence>
<dbReference type="PANTHER" id="PTHR30146">
    <property type="entry name" value="LACI-RELATED TRANSCRIPTIONAL REPRESSOR"/>
    <property type="match status" value="1"/>
</dbReference>
<proteinExistence type="predicted"/>
<evidence type="ECO:0000313" key="5">
    <source>
        <dbReference type="EMBL" id="MDX7017765.1"/>
    </source>
</evidence>
<dbReference type="InterPro" id="IPR010982">
    <property type="entry name" value="Lambda_DNA-bd_dom_sf"/>
</dbReference>
<dbReference type="PRINTS" id="PR00036">
    <property type="entry name" value="HTHLACI"/>
</dbReference>
<evidence type="ECO:0000256" key="1">
    <source>
        <dbReference type="ARBA" id="ARBA00023015"/>
    </source>
</evidence>
<dbReference type="EMBL" id="JAWZZT010000167">
    <property type="protein sequence ID" value="MDX7017765.1"/>
    <property type="molecule type" value="Genomic_DNA"/>
</dbReference>